<reference evidence="5" key="1">
    <citation type="submission" date="2020-12" db="EMBL/GenBank/DDBJ databases">
        <title>Genomic characterization of non-nitrogen-fixing Frankia strains.</title>
        <authorList>
            <person name="Carlos-Shanley C."/>
            <person name="Guerra T."/>
            <person name="Hahn D."/>
        </authorList>
    </citation>
    <scope>NUCLEOTIDE SEQUENCE</scope>
    <source>
        <strain evidence="5">CN6</strain>
    </source>
</reference>
<dbReference type="GO" id="GO:0005524">
    <property type="term" value="F:ATP binding"/>
    <property type="evidence" value="ECO:0007669"/>
    <property type="project" value="UniProtKB-KW"/>
</dbReference>
<dbReference type="SUPFAM" id="SSF52540">
    <property type="entry name" value="P-loop containing nucleoside triphosphate hydrolases"/>
    <property type="match status" value="1"/>
</dbReference>
<evidence type="ECO:0000256" key="1">
    <source>
        <dbReference type="ARBA" id="ARBA00022448"/>
    </source>
</evidence>
<sequence>MAPGRPGRGGAGHVSETTPGLRARVVADRGLFVLDVELAVAPGEVVAVLGPNGAGKSTLLAALAGLLPLRAGHVTLDGDVLDDPVADRFVEPRHRRVGLVFQDYLLFRHLSVRDNIAFGPRARRAASRRAAHAAADAWLDRLGLPGFGPRRPATLSGGQAQRVALARALATDPRLLLLDEPLAALDATTRADLRADLRATLPATGAAVVVVTHDPTDAATLADRLVILEHGCVTAEGTATDLAKDPPTPYVAKLLGADPSPTT</sequence>
<evidence type="ECO:0000256" key="3">
    <source>
        <dbReference type="ARBA" id="ARBA00022840"/>
    </source>
</evidence>
<feature type="domain" description="ABC transporter" evidence="4">
    <location>
        <begin position="16"/>
        <end position="255"/>
    </location>
</feature>
<name>A0A937UMB2_9ACTN</name>
<keyword evidence="3 5" id="KW-0067">ATP-binding</keyword>
<organism evidence="5 6">
    <name type="scientific">Frankia nepalensis</name>
    <dbReference type="NCBI Taxonomy" id="1836974"/>
    <lineage>
        <taxon>Bacteria</taxon>
        <taxon>Bacillati</taxon>
        <taxon>Actinomycetota</taxon>
        <taxon>Actinomycetes</taxon>
        <taxon>Frankiales</taxon>
        <taxon>Frankiaceae</taxon>
        <taxon>Frankia</taxon>
    </lineage>
</organism>
<keyword evidence="2" id="KW-0547">Nucleotide-binding</keyword>
<gene>
    <name evidence="5" type="ORF">I7412_05720</name>
</gene>
<dbReference type="GO" id="GO:0016887">
    <property type="term" value="F:ATP hydrolysis activity"/>
    <property type="evidence" value="ECO:0007669"/>
    <property type="project" value="InterPro"/>
</dbReference>
<dbReference type="EMBL" id="JAEACQ010000146">
    <property type="protein sequence ID" value="MBL7626672.1"/>
    <property type="molecule type" value="Genomic_DNA"/>
</dbReference>
<dbReference type="InterPro" id="IPR050093">
    <property type="entry name" value="ABC_SmlMolc_Importer"/>
</dbReference>
<comment type="caution">
    <text evidence="5">The sequence shown here is derived from an EMBL/GenBank/DDBJ whole genome shotgun (WGS) entry which is preliminary data.</text>
</comment>
<proteinExistence type="predicted"/>
<dbReference type="PROSITE" id="PS00211">
    <property type="entry name" value="ABC_TRANSPORTER_1"/>
    <property type="match status" value="1"/>
</dbReference>
<protein>
    <submittedName>
        <fullName evidence="5">ABC transporter ATP-binding protein</fullName>
    </submittedName>
</protein>
<dbReference type="InterPro" id="IPR003593">
    <property type="entry name" value="AAA+_ATPase"/>
</dbReference>
<dbReference type="PANTHER" id="PTHR42781:SF4">
    <property type="entry name" value="SPERMIDINE_PUTRESCINE IMPORT ATP-BINDING PROTEIN POTA"/>
    <property type="match status" value="1"/>
</dbReference>
<evidence type="ECO:0000313" key="6">
    <source>
        <dbReference type="Proteomes" id="UP000604475"/>
    </source>
</evidence>
<dbReference type="PANTHER" id="PTHR42781">
    <property type="entry name" value="SPERMIDINE/PUTRESCINE IMPORT ATP-BINDING PROTEIN POTA"/>
    <property type="match status" value="1"/>
</dbReference>
<dbReference type="SMART" id="SM00382">
    <property type="entry name" value="AAA"/>
    <property type="match status" value="1"/>
</dbReference>
<keyword evidence="1" id="KW-0813">Transport</keyword>
<dbReference type="Pfam" id="PF00005">
    <property type="entry name" value="ABC_tran"/>
    <property type="match status" value="1"/>
</dbReference>
<dbReference type="Proteomes" id="UP000604475">
    <property type="component" value="Unassembled WGS sequence"/>
</dbReference>
<dbReference type="InterPro" id="IPR027417">
    <property type="entry name" value="P-loop_NTPase"/>
</dbReference>
<evidence type="ECO:0000313" key="5">
    <source>
        <dbReference type="EMBL" id="MBL7626672.1"/>
    </source>
</evidence>
<accession>A0A937UMB2</accession>
<evidence type="ECO:0000259" key="4">
    <source>
        <dbReference type="PROSITE" id="PS50893"/>
    </source>
</evidence>
<dbReference type="InterPro" id="IPR017871">
    <property type="entry name" value="ABC_transporter-like_CS"/>
</dbReference>
<dbReference type="PROSITE" id="PS50893">
    <property type="entry name" value="ABC_TRANSPORTER_2"/>
    <property type="match status" value="1"/>
</dbReference>
<dbReference type="AlphaFoldDB" id="A0A937UMB2"/>
<dbReference type="InterPro" id="IPR003439">
    <property type="entry name" value="ABC_transporter-like_ATP-bd"/>
</dbReference>
<keyword evidence="6" id="KW-1185">Reference proteome</keyword>
<evidence type="ECO:0000256" key="2">
    <source>
        <dbReference type="ARBA" id="ARBA00022741"/>
    </source>
</evidence>
<dbReference type="Gene3D" id="3.40.50.300">
    <property type="entry name" value="P-loop containing nucleotide triphosphate hydrolases"/>
    <property type="match status" value="1"/>
</dbReference>